<dbReference type="Pfam" id="PF04985">
    <property type="entry name" value="Phage_tube"/>
    <property type="match status" value="1"/>
</dbReference>
<dbReference type="NCBIfam" id="TIGR01611">
    <property type="entry name" value="tail_tube"/>
    <property type="match status" value="1"/>
</dbReference>
<name>A0A419B040_PECCA</name>
<protein>
    <submittedName>
        <fullName evidence="1">Phage major tail tube protein</fullName>
    </submittedName>
</protein>
<evidence type="ECO:0000313" key="2">
    <source>
        <dbReference type="Proteomes" id="UP000283655"/>
    </source>
</evidence>
<comment type="caution">
    <text evidence="1">The sequence shown here is derived from an EMBL/GenBank/DDBJ whole genome shotgun (WGS) entry which is preliminary data.</text>
</comment>
<gene>
    <name evidence="1" type="ORF">D5071_03610</name>
</gene>
<proteinExistence type="predicted"/>
<dbReference type="EMBL" id="QZDH01000007">
    <property type="protein sequence ID" value="RJL54169.1"/>
    <property type="molecule type" value="Genomic_DNA"/>
</dbReference>
<dbReference type="AlphaFoldDB" id="A0A419B040"/>
<accession>A0A419B040</accession>
<dbReference type="RefSeq" id="WP_119872867.1">
    <property type="nucleotide sequence ID" value="NZ_QZDH01000007.1"/>
</dbReference>
<reference evidence="1 2" key="1">
    <citation type="submission" date="2018-09" db="EMBL/GenBank/DDBJ databases">
        <title>Phylogenetic diversity of Pectobacterium and Dickeya strains causing blackleg disease of potato in Morocco.</title>
        <authorList>
            <person name="Oulghazi S."/>
            <person name="Moumni M."/>
            <person name="Faure D."/>
        </authorList>
    </citation>
    <scope>NUCLEOTIDE SEQUENCE [LARGE SCALE GENOMIC DNA]</scope>
    <source>
        <strain evidence="1 2">S1.15.11.2D</strain>
    </source>
</reference>
<dbReference type="Proteomes" id="UP000283655">
    <property type="component" value="Unassembled WGS sequence"/>
</dbReference>
<evidence type="ECO:0000313" key="1">
    <source>
        <dbReference type="EMBL" id="RJL54169.1"/>
    </source>
</evidence>
<organism evidence="1 2">
    <name type="scientific">Pectobacterium carotovorum</name>
    <name type="common">Erwinia carotovora</name>
    <dbReference type="NCBI Taxonomy" id="554"/>
    <lineage>
        <taxon>Bacteria</taxon>
        <taxon>Pseudomonadati</taxon>
        <taxon>Pseudomonadota</taxon>
        <taxon>Gammaproteobacteria</taxon>
        <taxon>Enterobacterales</taxon>
        <taxon>Pectobacteriaceae</taxon>
        <taxon>Pectobacterium</taxon>
    </lineage>
</organism>
<dbReference type="InterPro" id="IPR006498">
    <property type="entry name" value="Tail_tube"/>
</dbReference>
<sequence length="171" mass="18786">MSLPKKLKYFNLFIDGDNYFGQVPEVTPPKLTRKTEDYQAGGMPGFIAIDFGFDAGALDMEITLGGLDANLLKKWGVATADGMQTRFAGSYQDEATGEAVPCEIQTRGRFTELDPGSAKVGEDTAHKYTLKNTYFKLTISGEEVMEVDVLNMIYKVAGVDMLEKHRANVGL</sequence>